<feature type="transmembrane region" description="Helical" evidence="2">
    <location>
        <begin position="69"/>
        <end position="95"/>
    </location>
</feature>
<accession>D0KYQ6</accession>
<dbReference type="eggNOG" id="ENOG502ZU8H">
    <property type="taxonomic scope" value="Bacteria"/>
</dbReference>
<dbReference type="OrthoDB" id="9795505at2"/>
<proteinExistence type="predicted"/>
<feature type="coiled-coil region" evidence="1">
    <location>
        <begin position="5"/>
        <end position="47"/>
    </location>
</feature>
<reference evidence="3 4" key="1">
    <citation type="submission" date="2009-10" db="EMBL/GenBank/DDBJ databases">
        <title>Complete sequence of Halothiobacillus neapolitanus c2.</title>
        <authorList>
            <consortium name="US DOE Joint Genome Institute"/>
            <person name="Lucas S."/>
            <person name="Copeland A."/>
            <person name="Lapidus A."/>
            <person name="Glavina del Rio T."/>
            <person name="Tice H."/>
            <person name="Bruce D."/>
            <person name="Goodwin L."/>
            <person name="Pitluck S."/>
            <person name="Davenport K."/>
            <person name="Brettin T."/>
            <person name="Detter J.C."/>
            <person name="Han C."/>
            <person name="Tapia R."/>
            <person name="Larimer F."/>
            <person name="Land M."/>
            <person name="Hauser L."/>
            <person name="Kyrpides N."/>
            <person name="Mikhailova N."/>
            <person name="Kerfeld C."/>
            <person name="Cannon G."/>
            <person name="Heinhort S."/>
        </authorList>
    </citation>
    <scope>NUCLEOTIDE SEQUENCE [LARGE SCALE GENOMIC DNA]</scope>
    <source>
        <strain evidence="4">ATCC 23641 / c2</strain>
    </source>
</reference>
<keyword evidence="2" id="KW-0472">Membrane</keyword>
<keyword evidence="2" id="KW-1133">Transmembrane helix</keyword>
<keyword evidence="2" id="KW-0812">Transmembrane</keyword>
<keyword evidence="1" id="KW-0175">Coiled coil</keyword>
<evidence type="ECO:0008006" key="5">
    <source>
        <dbReference type="Google" id="ProtNLM"/>
    </source>
</evidence>
<sequence>MEKNVDEIRARIRGLQEELEAEYLKSIEAFEERRAHLAEEFQQQQKRYKMGLLQFIIKTKPLTLLTAPVIYLGWIPFFLLDLFVTLYQAICFPVYGIPKARRSAYLVFGREDLPYLNLIEKFNCLYCSYGNGVVAYAREVAARTEQYWCPIKYARRIRSAHDRYPEFFDYGDAEAYTKGLARLRKSYDEEQLK</sequence>
<dbReference type="KEGG" id="hna:Hneap_0730"/>
<dbReference type="EMBL" id="CP001801">
    <property type="protein sequence ID" value="ACX95579.1"/>
    <property type="molecule type" value="Genomic_DNA"/>
</dbReference>
<dbReference type="RefSeq" id="WP_012823615.1">
    <property type="nucleotide sequence ID" value="NC_013422.1"/>
</dbReference>
<name>D0KYQ6_HALNC</name>
<evidence type="ECO:0000313" key="3">
    <source>
        <dbReference type="EMBL" id="ACX95579.1"/>
    </source>
</evidence>
<dbReference type="HOGENOM" id="CLU_1383214_0_0_6"/>
<organism evidence="3 4">
    <name type="scientific">Halothiobacillus neapolitanus (strain ATCC 23641 / DSM 15147 / CIP 104769 / NCIMB 8539 / c2)</name>
    <name type="common">Thiobacillus neapolitanus</name>
    <dbReference type="NCBI Taxonomy" id="555778"/>
    <lineage>
        <taxon>Bacteria</taxon>
        <taxon>Pseudomonadati</taxon>
        <taxon>Pseudomonadota</taxon>
        <taxon>Gammaproteobacteria</taxon>
        <taxon>Chromatiales</taxon>
        <taxon>Halothiobacillaceae</taxon>
        <taxon>Halothiobacillus</taxon>
    </lineage>
</organism>
<keyword evidence="4" id="KW-1185">Reference proteome</keyword>
<protein>
    <recommendedName>
        <fullName evidence="5">Transmembrane protein</fullName>
    </recommendedName>
</protein>
<dbReference type="AlphaFoldDB" id="D0KYQ6"/>
<evidence type="ECO:0000256" key="1">
    <source>
        <dbReference type="SAM" id="Coils"/>
    </source>
</evidence>
<evidence type="ECO:0000256" key="2">
    <source>
        <dbReference type="SAM" id="Phobius"/>
    </source>
</evidence>
<dbReference type="STRING" id="555778.Hneap_0730"/>
<gene>
    <name evidence="3" type="ordered locus">Hneap_0730</name>
</gene>
<dbReference type="Proteomes" id="UP000009102">
    <property type="component" value="Chromosome"/>
</dbReference>
<evidence type="ECO:0000313" key="4">
    <source>
        <dbReference type="Proteomes" id="UP000009102"/>
    </source>
</evidence>